<feature type="domain" description="Thioredoxin" evidence="10">
    <location>
        <begin position="8"/>
        <end position="204"/>
    </location>
</feature>
<dbReference type="GO" id="GO:0042597">
    <property type="term" value="C:periplasmic space"/>
    <property type="evidence" value="ECO:0007669"/>
    <property type="project" value="UniProtKB-SubCell"/>
</dbReference>
<evidence type="ECO:0000259" key="10">
    <source>
        <dbReference type="PROSITE" id="PS51352"/>
    </source>
</evidence>
<keyword evidence="5 7" id="KW-1015">Disulfide bond</keyword>
<evidence type="ECO:0000256" key="6">
    <source>
        <dbReference type="ARBA" id="ARBA00023284"/>
    </source>
</evidence>
<proteinExistence type="inferred from homology"/>
<evidence type="ECO:0000256" key="5">
    <source>
        <dbReference type="ARBA" id="ARBA00023157"/>
    </source>
</evidence>
<dbReference type="PANTHER" id="PTHR35891:SF2">
    <property type="entry name" value="THIOL:DISULFIDE INTERCHANGE PROTEIN DSBA"/>
    <property type="match status" value="1"/>
</dbReference>
<keyword evidence="12" id="KW-1185">Reference proteome</keyword>
<dbReference type="CDD" id="cd03019">
    <property type="entry name" value="DsbA_DsbA"/>
    <property type="match status" value="1"/>
</dbReference>
<dbReference type="OrthoDB" id="9784896at2"/>
<dbReference type="Gene3D" id="3.40.30.10">
    <property type="entry name" value="Glutaredoxin"/>
    <property type="match status" value="1"/>
</dbReference>
<organism evidence="11 12">
    <name type="scientific">Marinobacter mobilis</name>
    <dbReference type="NCBI Taxonomy" id="488533"/>
    <lineage>
        <taxon>Bacteria</taxon>
        <taxon>Pseudomonadati</taxon>
        <taxon>Pseudomonadota</taxon>
        <taxon>Gammaproteobacteria</taxon>
        <taxon>Pseudomonadales</taxon>
        <taxon>Marinobacteraceae</taxon>
        <taxon>Marinobacter</taxon>
    </lineage>
</organism>
<evidence type="ECO:0000256" key="4">
    <source>
        <dbReference type="ARBA" id="ARBA00022764"/>
    </source>
</evidence>
<evidence type="ECO:0000256" key="1">
    <source>
        <dbReference type="ARBA" id="ARBA00004418"/>
    </source>
</evidence>
<evidence type="ECO:0000256" key="9">
    <source>
        <dbReference type="SAM" id="SignalP"/>
    </source>
</evidence>
<keyword evidence="6" id="KW-0676">Redox-active center</keyword>
<accession>A0A1H2Q6E5</accession>
<dbReference type="InterPro" id="IPR017937">
    <property type="entry name" value="Thioredoxin_CS"/>
</dbReference>
<feature type="disulfide bond" description="Redox-active" evidence="8">
    <location>
        <begin position="56"/>
        <end position="59"/>
    </location>
</feature>
<dbReference type="EMBL" id="FNNE01000001">
    <property type="protein sequence ID" value="SDW02338.1"/>
    <property type="molecule type" value="Genomic_DNA"/>
</dbReference>
<evidence type="ECO:0000256" key="8">
    <source>
        <dbReference type="PIRSR" id="PIRSR001488-1"/>
    </source>
</evidence>
<sequence length="210" mass="23244">MTKLLKAAMCFMLAASFAVHAETVWEEGRHYERLDNPIRTASADTVEVAEVFWYGCPHCYNFKPLVEAWETELPEDVSFSMLPAALGRTWEVHARTFYALEAMGQMNQTTNDALFDAIAGEHRPLNAPEQIADFLADYGVEPEAFLKAYGSFGVNAQFQQAQAKVRGARITGVPAMLVNGKYKVSASTAGGHEAMLEVVDYLIEQERAGN</sequence>
<evidence type="ECO:0000256" key="3">
    <source>
        <dbReference type="ARBA" id="ARBA00022729"/>
    </source>
</evidence>
<dbReference type="InterPro" id="IPR023205">
    <property type="entry name" value="DsbA/DsbL"/>
</dbReference>
<name>A0A1H2Q6E5_9GAMM</name>
<evidence type="ECO:0000256" key="2">
    <source>
        <dbReference type="ARBA" id="ARBA00005791"/>
    </source>
</evidence>
<dbReference type="Pfam" id="PF01323">
    <property type="entry name" value="DSBA"/>
    <property type="match status" value="1"/>
</dbReference>
<dbReference type="AlphaFoldDB" id="A0A1H2Q6E5"/>
<dbReference type="PROSITE" id="PS51352">
    <property type="entry name" value="THIOREDOXIN_2"/>
    <property type="match status" value="1"/>
</dbReference>
<keyword evidence="3 9" id="KW-0732">Signal</keyword>
<evidence type="ECO:0000313" key="12">
    <source>
        <dbReference type="Proteomes" id="UP000199675"/>
    </source>
</evidence>
<dbReference type="SUPFAM" id="SSF52833">
    <property type="entry name" value="Thioredoxin-like"/>
    <property type="match status" value="1"/>
</dbReference>
<evidence type="ECO:0000313" key="11">
    <source>
        <dbReference type="EMBL" id="SDW02338.1"/>
    </source>
</evidence>
<keyword evidence="4 7" id="KW-0574">Periplasm</keyword>
<dbReference type="InterPro" id="IPR036249">
    <property type="entry name" value="Thioredoxin-like_sf"/>
</dbReference>
<feature type="chain" id="PRO_5011702111" description="Thiol:disulfide interchange protein" evidence="9">
    <location>
        <begin position="22"/>
        <end position="210"/>
    </location>
</feature>
<dbReference type="InterPro" id="IPR013766">
    <property type="entry name" value="Thioredoxin_domain"/>
</dbReference>
<dbReference type="GO" id="GO:0015036">
    <property type="term" value="F:disulfide oxidoreductase activity"/>
    <property type="evidence" value="ECO:0007669"/>
    <property type="project" value="UniProtKB-ARBA"/>
</dbReference>
<dbReference type="Proteomes" id="UP000199675">
    <property type="component" value="Unassembled WGS sequence"/>
</dbReference>
<dbReference type="PANTHER" id="PTHR35891">
    <property type="entry name" value="THIOL:DISULFIDE INTERCHANGE PROTEIN DSBA"/>
    <property type="match status" value="1"/>
</dbReference>
<dbReference type="RefSeq" id="WP_091811011.1">
    <property type="nucleotide sequence ID" value="NZ_FNNE01000001.1"/>
</dbReference>
<feature type="signal peptide" evidence="9">
    <location>
        <begin position="1"/>
        <end position="21"/>
    </location>
</feature>
<dbReference type="InterPro" id="IPR050824">
    <property type="entry name" value="Thiol_disulfide_DsbA"/>
</dbReference>
<reference evidence="11 12" key="1">
    <citation type="submission" date="2016-10" db="EMBL/GenBank/DDBJ databases">
        <authorList>
            <person name="de Groot N.N."/>
        </authorList>
    </citation>
    <scope>NUCLEOTIDE SEQUENCE [LARGE SCALE GENOMIC DNA]</scope>
    <source>
        <strain evidence="11 12">CGMCC 1.7059</strain>
    </source>
</reference>
<comment type="subcellular location">
    <subcellularLocation>
        <location evidence="1 7">Periplasm</location>
    </subcellularLocation>
</comment>
<comment type="similarity">
    <text evidence="2">Belongs to the thioredoxin family. DsbA subfamily.</text>
</comment>
<dbReference type="PIRSF" id="PIRSF001488">
    <property type="entry name" value="Tdi_protein"/>
    <property type="match status" value="1"/>
</dbReference>
<dbReference type="STRING" id="488533.SAMN04487960_101123"/>
<gene>
    <name evidence="11" type="ORF">SAMN04487960_101123</name>
</gene>
<dbReference type="InterPro" id="IPR001853">
    <property type="entry name" value="DSBA-like_thioredoxin_dom"/>
</dbReference>
<protein>
    <recommendedName>
        <fullName evidence="7">Thiol:disulfide interchange protein</fullName>
    </recommendedName>
</protein>
<evidence type="ECO:0000256" key="7">
    <source>
        <dbReference type="PIRNR" id="PIRNR001488"/>
    </source>
</evidence>
<dbReference type="PROSITE" id="PS00194">
    <property type="entry name" value="THIOREDOXIN_1"/>
    <property type="match status" value="1"/>
</dbReference>